<proteinExistence type="predicted"/>
<dbReference type="SUPFAM" id="SSF63748">
    <property type="entry name" value="Tudor/PWWP/MBT"/>
    <property type="match status" value="1"/>
</dbReference>
<feature type="compositionally biased region" description="Polar residues" evidence="1">
    <location>
        <begin position="144"/>
        <end position="155"/>
    </location>
</feature>
<dbReference type="CDD" id="cd05162">
    <property type="entry name" value="PWWP"/>
    <property type="match status" value="1"/>
</dbReference>
<dbReference type="Proteomes" id="UP000593562">
    <property type="component" value="Unassembled WGS sequence"/>
</dbReference>
<feature type="region of interest" description="Disordered" evidence="1">
    <location>
        <begin position="258"/>
        <end position="289"/>
    </location>
</feature>
<comment type="caution">
    <text evidence="3">The sequence shown here is derived from an EMBL/GenBank/DDBJ whole genome shotgun (WGS) entry which is preliminary data.</text>
</comment>
<organism evidence="3 4">
    <name type="scientific">Tripterygium wilfordii</name>
    <name type="common">Thunder God vine</name>
    <dbReference type="NCBI Taxonomy" id="458696"/>
    <lineage>
        <taxon>Eukaryota</taxon>
        <taxon>Viridiplantae</taxon>
        <taxon>Streptophyta</taxon>
        <taxon>Embryophyta</taxon>
        <taxon>Tracheophyta</taxon>
        <taxon>Spermatophyta</taxon>
        <taxon>Magnoliopsida</taxon>
        <taxon>eudicotyledons</taxon>
        <taxon>Gunneridae</taxon>
        <taxon>Pentapetalae</taxon>
        <taxon>rosids</taxon>
        <taxon>fabids</taxon>
        <taxon>Celastrales</taxon>
        <taxon>Celastraceae</taxon>
        <taxon>Tripterygium</taxon>
    </lineage>
</organism>
<feature type="domain" description="PWWP" evidence="2">
    <location>
        <begin position="18"/>
        <end position="80"/>
    </location>
</feature>
<dbReference type="PROSITE" id="PS50812">
    <property type="entry name" value="PWWP"/>
    <property type="match status" value="1"/>
</dbReference>
<gene>
    <name evidence="3" type="ORF">HS088_TW07G01042</name>
</gene>
<evidence type="ECO:0000256" key="1">
    <source>
        <dbReference type="SAM" id="MobiDB-lite"/>
    </source>
</evidence>
<dbReference type="InParanoid" id="A0A7J7DGQ3"/>
<evidence type="ECO:0000259" key="2">
    <source>
        <dbReference type="PROSITE" id="PS50812"/>
    </source>
</evidence>
<feature type="region of interest" description="Disordered" evidence="1">
    <location>
        <begin position="683"/>
        <end position="708"/>
    </location>
</feature>
<evidence type="ECO:0000313" key="3">
    <source>
        <dbReference type="EMBL" id="KAF5745458.1"/>
    </source>
</evidence>
<dbReference type="InterPro" id="IPR000313">
    <property type="entry name" value="PWWP_dom"/>
</dbReference>
<keyword evidence="4" id="KW-1185">Reference proteome</keyword>
<feature type="region of interest" description="Disordered" evidence="1">
    <location>
        <begin position="141"/>
        <end position="216"/>
    </location>
</feature>
<evidence type="ECO:0000313" key="4">
    <source>
        <dbReference type="Proteomes" id="UP000593562"/>
    </source>
</evidence>
<dbReference type="AlphaFoldDB" id="A0A7J7DGQ3"/>
<dbReference type="OrthoDB" id="607790at2759"/>
<reference evidence="3 4" key="1">
    <citation type="journal article" date="2020" name="Nat. Commun.">
        <title>Genome of Tripterygium wilfordii and identification of cytochrome P450 involved in triptolide biosynthesis.</title>
        <authorList>
            <person name="Tu L."/>
            <person name="Su P."/>
            <person name="Zhang Z."/>
            <person name="Gao L."/>
            <person name="Wang J."/>
            <person name="Hu T."/>
            <person name="Zhou J."/>
            <person name="Zhang Y."/>
            <person name="Zhao Y."/>
            <person name="Liu Y."/>
            <person name="Song Y."/>
            <person name="Tong Y."/>
            <person name="Lu Y."/>
            <person name="Yang J."/>
            <person name="Xu C."/>
            <person name="Jia M."/>
            <person name="Peters R.J."/>
            <person name="Huang L."/>
            <person name="Gao W."/>
        </authorList>
    </citation>
    <scope>NUCLEOTIDE SEQUENCE [LARGE SCALE GENOMIC DNA]</scope>
    <source>
        <strain evidence="4">cv. XIE 37</strain>
        <tissue evidence="3">Leaf</tissue>
    </source>
</reference>
<accession>A0A7J7DGQ3</accession>
<dbReference type="EMBL" id="JAAARO010000007">
    <property type="protein sequence ID" value="KAF5745458.1"/>
    <property type="molecule type" value="Genomic_DNA"/>
</dbReference>
<dbReference type="FunCoup" id="A0A7J7DGQ3">
    <property type="interactions" value="2586"/>
</dbReference>
<dbReference type="PANTHER" id="PTHR33697">
    <property type="entry name" value="T17B22.17 PROTEIN-RELATED"/>
    <property type="match status" value="1"/>
</dbReference>
<feature type="compositionally biased region" description="Acidic residues" evidence="1">
    <location>
        <begin position="156"/>
        <end position="172"/>
    </location>
</feature>
<feature type="compositionally biased region" description="Polar residues" evidence="1">
    <location>
        <begin position="259"/>
        <end position="278"/>
    </location>
</feature>
<dbReference type="Pfam" id="PF00855">
    <property type="entry name" value="PWWP"/>
    <property type="match status" value="1"/>
</dbReference>
<sequence length="773" mass="84584">MGSSADEPKDNGGIDPSVGGLVWVQRRNGSWWPGRIMALDEISDSCLASPKSGTPVKLLGREDASVDWYNLEKSRRVKAFRCGDYDECIEKAKASAANPNRKAVKYARREDAIIHALELESVLQGKDHQYVYSEMENLVREKSSSAQESPTVSQSGEDDDLINEESDSEEDSGSAQELSQSGISFEEPNHISASKVQSGKGKRRRTPNDSEDDGTAVIKRMKGLEDLGICVGSKRKLSGGGAVELIKHDCSPLYDSHPGNGTSYGTPVNGSKGNNSSLKGRRSQAANVHELRRKNRCRALTKVLESTAMVPIPVTCDELPSTHGSSQCGLPDAKVWGLESNESRKIISLVTNNNSDSTGVSCETSLHASENVCDASLIINKTKENEISSMSVLANDTHDKLFDVPFVGEEKHSADFSPVVGALARQSSLSSQAEAMSLKNEGLNEFVSTSLAAVPDDLCQNPEKGTTWLLKGKRNARKLSKNRIQDSRKYVGTDDVSNAYLTGTEHLDGLQLAAVQKVDCDGIGGSKTLYNYSSSEPGLEGDFWGWNGSYQLHPMRGFRAETKVLPHGYVSPQRSLPFRQSRFTVHPKYQMSDLPVKSFCTDSKLYDVELEVKANYRPQQVSLVSLVSKIDSRAIVGHPLTVEVLDDGHCDRMMSGIEYDTTHLAPFKAKITSYAVKRNFEVGRKSAKDKSRKPRSSQSKSSKVKKGGLMSKKIRKLSSLTGQRSEEERKPVLAKLKDPVITCIPLKLVFSRINEAVNGLARPTHRALTPGNS</sequence>
<dbReference type="InterPro" id="IPR044679">
    <property type="entry name" value="PWWP2-like"/>
</dbReference>
<dbReference type="PANTHER" id="PTHR33697:SF1">
    <property type="entry name" value="TUDOR_PWWP_MBT SUPERFAMILY PROTEIN"/>
    <property type="match status" value="1"/>
</dbReference>
<protein>
    <recommendedName>
        <fullName evidence="2">PWWP domain-containing protein</fullName>
    </recommendedName>
</protein>
<name>A0A7J7DGQ3_TRIWF</name>
<dbReference type="Gene3D" id="2.30.30.140">
    <property type="match status" value="1"/>
</dbReference>